<dbReference type="EMBL" id="BCMG01000010">
    <property type="protein sequence ID" value="GAX01918.1"/>
    <property type="molecule type" value="Genomic_DNA"/>
</dbReference>
<evidence type="ECO:0000313" key="2">
    <source>
        <dbReference type="Proteomes" id="UP000198402"/>
    </source>
</evidence>
<dbReference type="AlphaFoldDB" id="A0A1Z5IJW0"/>
<name>A0A1Z5IJW0_9LACO</name>
<keyword evidence="2" id="KW-1185">Reference proteome</keyword>
<proteinExistence type="predicted"/>
<comment type="caution">
    <text evidence="1">The sequence shown here is derived from an EMBL/GenBank/DDBJ whole genome shotgun (WGS) entry which is preliminary data.</text>
</comment>
<sequence>MYFKKLTMLSITALSLGTTSATLAHPLWMLMRKLLFRLVFGIIGKATVMSQSTC</sequence>
<evidence type="ECO:0000313" key="1">
    <source>
        <dbReference type="EMBL" id="GAX01918.1"/>
    </source>
</evidence>
<dbReference type="Proteomes" id="UP000198402">
    <property type="component" value="Unassembled WGS sequence"/>
</dbReference>
<protein>
    <submittedName>
        <fullName evidence="1">Uncharacterized protein</fullName>
    </submittedName>
</protein>
<gene>
    <name evidence="1" type="ORF">IWT126_01982</name>
</gene>
<reference evidence="1 2" key="1">
    <citation type="submission" date="2015-11" db="EMBL/GenBank/DDBJ databases">
        <title>Draft genome sequences of new species of the genus Lactobacillus isolated from orchardgrass silage.</title>
        <authorList>
            <person name="Tohno M."/>
            <person name="Tanizawa Y."/>
            <person name="Arita M."/>
        </authorList>
    </citation>
    <scope>NUCLEOTIDE SEQUENCE [LARGE SCALE GENOMIC DNA]</scope>
    <source>
        <strain evidence="1 2">IWT126</strain>
    </source>
</reference>
<organism evidence="1 2">
    <name type="scientific">Secundilactobacillus silagei JCM 19001</name>
    <dbReference type="NCBI Taxonomy" id="1302250"/>
    <lineage>
        <taxon>Bacteria</taxon>
        <taxon>Bacillati</taxon>
        <taxon>Bacillota</taxon>
        <taxon>Bacilli</taxon>
        <taxon>Lactobacillales</taxon>
        <taxon>Lactobacillaceae</taxon>
        <taxon>Secundilactobacillus</taxon>
    </lineage>
</organism>
<accession>A0A1Z5IJW0</accession>